<dbReference type="PROSITE" id="PS51123">
    <property type="entry name" value="OMPA_2"/>
    <property type="match status" value="1"/>
</dbReference>
<sequence>MSRRRKTQGEQSGGVPEYMLTYGDMMTLLLCFFVLLFAFSEIDAKKFQMIMESFQGSAGVLRGGKTLDDTQFVNNSTLEDDVTNNLKEIRDLRALKESLERHLEENKLQDQILVELDNRGLLVRFEDNVLFDSGRAELKPESKKILEFMSKLLEQEKFADKVIRVEGHTDSDPIKSSRQFPTNWELSTIRAVNVARFFIEETNMMPQRLAVSGYSKYHPVAPNTSSENKAKNRRVDIVILSSKYEKSEPNYSN</sequence>
<evidence type="ECO:0000256" key="4">
    <source>
        <dbReference type="ARBA" id="ARBA00022692"/>
    </source>
</evidence>
<dbReference type="InterPro" id="IPR006665">
    <property type="entry name" value="OmpA-like"/>
</dbReference>
<keyword evidence="10" id="KW-1185">Reference proteome</keyword>
<gene>
    <name evidence="9" type="ORF">SAMN02194393_02851</name>
</gene>
<keyword evidence="3" id="KW-1003">Cell membrane</keyword>
<dbReference type="InterPro" id="IPR050330">
    <property type="entry name" value="Bact_OuterMem_StrucFunc"/>
</dbReference>
<comment type="similarity">
    <text evidence="2">Belongs to the MotB family.</text>
</comment>
<dbReference type="InterPro" id="IPR036737">
    <property type="entry name" value="OmpA-like_sf"/>
</dbReference>
<reference evidence="9 10" key="1">
    <citation type="submission" date="2017-02" db="EMBL/GenBank/DDBJ databases">
        <authorList>
            <person name="Peterson S.W."/>
        </authorList>
    </citation>
    <scope>NUCLEOTIDE SEQUENCE [LARGE SCALE GENOMIC DNA]</scope>
    <source>
        <strain evidence="9 10">M1</strain>
    </source>
</reference>
<keyword evidence="5" id="KW-1133">Transmembrane helix</keyword>
<keyword evidence="6 7" id="KW-0472">Membrane</keyword>
<dbReference type="OrthoDB" id="9815217at2"/>
<evidence type="ECO:0000256" key="2">
    <source>
        <dbReference type="ARBA" id="ARBA00008914"/>
    </source>
</evidence>
<evidence type="ECO:0000256" key="7">
    <source>
        <dbReference type="PROSITE-ProRule" id="PRU00473"/>
    </source>
</evidence>
<dbReference type="InterPro" id="IPR025713">
    <property type="entry name" value="MotB-like_N_dom"/>
</dbReference>
<evidence type="ECO:0000256" key="5">
    <source>
        <dbReference type="ARBA" id="ARBA00022989"/>
    </source>
</evidence>
<dbReference type="Pfam" id="PF13677">
    <property type="entry name" value="MotB_plug"/>
    <property type="match status" value="1"/>
</dbReference>
<proteinExistence type="inferred from homology"/>
<accession>A0A1T5LFD2</accession>
<evidence type="ECO:0000313" key="9">
    <source>
        <dbReference type="EMBL" id="SKC74379.1"/>
    </source>
</evidence>
<dbReference type="RefSeq" id="WP_079492455.1">
    <property type="nucleotide sequence ID" value="NZ_FUZT01000006.1"/>
</dbReference>
<name>A0A1T5LFD2_9FIRM</name>
<comment type="subcellular location">
    <subcellularLocation>
        <location evidence="1">Cell membrane</location>
        <topology evidence="1">Single-pass membrane protein</topology>
    </subcellularLocation>
</comment>
<feature type="domain" description="OmpA-like" evidence="8">
    <location>
        <begin position="118"/>
        <end position="243"/>
    </location>
</feature>
<evidence type="ECO:0000313" key="10">
    <source>
        <dbReference type="Proteomes" id="UP000190285"/>
    </source>
</evidence>
<dbReference type="CDD" id="cd07185">
    <property type="entry name" value="OmpA_C-like"/>
    <property type="match status" value="1"/>
</dbReference>
<keyword evidence="4" id="KW-0812">Transmembrane</keyword>
<dbReference type="SUPFAM" id="SSF103088">
    <property type="entry name" value="OmpA-like"/>
    <property type="match status" value="1"/>
</dbReference>
<dbReference type="PANTHER" id="PTHR30329:SF21">
    <property type="entry name" value="LIPOPROTEIN YIAD-RELATED"/>
    <property type="match status" value="1"/>
</dbReference>
<dbReference type="GO" id="GO:0005886">
    <property type="term" value="C:plasma membrane"/>
    <property type="evidence" value="ECO:0007669"/>
    <property type="project" value="UniProtKB-SubCell"/>
</dbReference>
<evidence type="ECO:0000259" key="8">
    <source>
        <dbReference type="PROSITE" id="PS51123"/>
    </source>
</evidence>
<dbReference type="Pfam" id="PF00691">
    <property type="entry name" value="OmpA"/>
    <property type="match status" value="1"/>
</dbReference>
<protein>
    <submittedName>
        <fullName evidence="9">Chemotaxis protein MotB</fullName>
    </submittedName>
</protein>
<organism evidence="9 10">
    <name type="scientific">Maledivibacter halophilus</name>
    <dbReference type="NCBI Taxonomy" id="36842"/>
    <lineage>
        <taxon>Bacteria</taxon>
        <taxon>Bacillati</taxon>
        <taxon>Bacillota</taxon>
        <taxon>Clostridia</taxon>
        <taxon>Peptostreptococcales</taxon>
        <taxon>Caminicellaceae</taxon>
        <taxon>Maledivibacter</taxon>
    </lineage>
</organism>
<dbReference type="PANTHER" id="PTHR30329">
    <property type="entry name" value="STATOR ELEMENT OF FLAGELLAR MOTOR COMPLEX"/>
    <property type="match status" value="1"/>
</dbReference>
<dbReference type="AlphaFoldDB" id="A0A1T5LFD2"/>
<evidence type="ECO:0000256" key="1">
    <source>
        <dbReference type="ARBA" id="ARBA00004162"/>
    </source>
</evidence>
<dbReference type="Gene3D" id="3.30.1330.60">
    <property type="entry name" value="OmpA-like domain"/>
    <property type="match status" value="1"/>
</dbReference>
<evidence type="ECO:0000256" key="3">
    <source>
        <dbReference type="ARBA" id="ARBA00022475"/>
    </source>
</evidence>
<dbReference type="Proteomes" id="UP000190285">
    <property type="component" value="Unassembled WGS sequence"/>
</dbReference>
<dbReference type="EMBL" id="FUZT01000006">
    <property type="protein sequence ID" value="SKC74379.1"/>
    <property type="molecule type" value="Genomic_DNA"/>
</dbReference>
<evidence type="ECO:0000256" key="6">
    <source>
        <dbReference type="ARBA" id="ARBA00023136"/>
    </source>
</evidence>
<dbReference type="STRING" id="36842.SAMN02194393_02851"/>